<evidence type="ECO:0000313" key="4">
    <source>
        <dbReference type="Proteomes" id="UP001595075"/>
    </source>
</evidence>
<reference evidence="3 4" key="1">
    <citation type="journal article" date="2024" name="Commun. Biol.">
        <title>Comparative genomic analysis of thermophilic fungi reveals convergent evolutionary adaptations and gene losses.</title>
        <authorList>
            <person name="Steindorff A.S."/>
            <person name="Aguilar-Pontes M.V."/>
            <person name="Robinson A.J."/>
            <person name="Andreopoulos B."/>
            <person name="LaButti K."/>
            <person name="Kuo A."/>
            <person name="Mondo S."/>
            <person name="Riley R."/>
            <person name="Otillar R."/>
            <person name="Haridas S."/>
            <person name="Lipzen A."/>
            <person name="Grimwood J."/>
            <person name="Schmutz J."/>
            <person name="Clum A."/>
            <person name="Reid I.D."/>
            <person name="Moisan M.C."/>
            <person name="Butler G."/>
            <person name="Nguyen T.T.M."/>
            <person name="Dewar K."/>
            <person name="Conant G."/>
            <person name="Drula E."/>
            <person name="Henrissat B."/>
            <person name="Hansel C."/>
            <person name="Singer S."/>
            <person name="Hutchinson M.I."/>
            <person name="de Vries R.P."/>
            <person name="Natvig D.O."/>
            <person name="Powell A.J."/>
            <person name="Tsang A."/>
            <person name="Grigoriev I.V."/>
        </authorList>
    </citation>
    <scope>NUCLEOTIDE SEQUENCE [LARGE SCALE GENOMIC DNA]</scope>
    <source>
        <strain evidence="3 4">CBS 494.80</strain>
    </source>
</reference>
<name>A0ABR4CUI8_9HELO</name>
<evidence type="ECO:0000259" key="2">
    <source>
        <dbReference type="Pfam" id="PF09995"/>
    </source>
</evidence>
<dbReference type="InterPro" id="IPR018713">
    <property type="entry name" value="MPAB/Lcp_cat_dom"/>
</dbReference>
<dbReference type="InterPro" id="IPR037473">
    <property type="entry name" value="Lcp-like"/>
</dbReference>
<evidence type="ECO:0000256" key="1">
    <source>
        <dbReference type="SAM" id="MobiDB-lite"/>
    </source>
</evidence>
<feature type="region of interest" description="Disordered" evidence="1">
    <location>
        <begin position="53"/>
        <end position="80"/>
    </location>
</feature>
<comment type="caution">
    <text evidence="3">The sequence shown here is derived from an EMBL/GenBank/DDBJ whole genome shotgun (WGS) entry which is preliminary data.</text>
</comment>
<dbReference type="PANTHER" id="PTHR37539:SF1">
    <property type="entry name" value="ER-BOUND OXYGENASE MPAB_MPAB'_RUBBER OXYGENASE CATALYTIC DOMAIN-CONTAINING PROTEIN"/>
    <property type="match status" value="1"/>
</dbReference>
<accession>A0ABR4CUI8</accession>
<proteinExistence type="predicted"/>
<organism evidence="3 4">
    <name type="scientific">Oculimacula yallundae</name>
    <dbReference type="NCBI Taxonomy" id="86028"/>
    <lineage>
        <taxon>Eukaryota</taxon>
        <taxon>Fungi</taxon>
        <taxon>Dikarya</taxon>
        <taxon>Ascomycota</taxon>
        <taxon>Pezizomycotina</taxon>
        <taxon>Leotiomycetes</taxon>
        <taxon>Helotiales</taxon>
        <taxon>Ploettnerulaceae</taxon>
        <taxon>Oculimacula</taxon>
    </lineage>
</organism>
<sequence length="499" mass="56400">MSWPNPFRRHDENTRHAWGYTFQWTPQHMSPEEMHHMKYSYDVLGEECLNRLDEISPPNTGEIPRNQSRLPKKQSSEPAPKRDLYALLRDNASSDEKLGQLWEEVNTIPAWVDWDQIARGQDVFYRYGGVALTALAYQSLLGGMGAARVSEVLARTGGFSPKVAKARMYETTQHILQVTRSLASIQPGGEGQASTIRVRLLHAAVRRRILVLAKEKPSYYSVEDYGIPINDLDSIGTISTFSSTLIWVGFPRQGIYLRKQEIADYLALWRLVAHYIGTPDDYFATPEAAKAVMESLLISEIQPSETSRILANNVILSLQGQPPAYASRDFLNASARWLNGDELADELGLGKPSLYYKALVAGQCLFFICLCYTNRSIPSWDRKKIQALRRIFYHVIVENKVHGLGEETNFEFKHIPNLDTTTSMGDYVSEAKEHGVERRNLKAFVIGSAVMGGIKSISSSSRSYHTSAMILCKRQNTNARCKSRASRIRHPMNTKCYLK</sequence>
<feature type="domain" description="ER-bound oxygenase mpaB/mpaB'/Rubber oxygenase catalytic" evidence="2">
    <location>
        <begin position="129"/>
        <end position="352"/>
    </location>
</feature>
<protein>
    <recommendedName>
        <fullName evidence="2">ER-bound oxygenase mpaB/mpaB'/Rubber oxygenase catalytic domain-containing protein</fullName>
    </recommendedName>
</protein>
<keyword evidence="4" id="KW-1185">Reference proteome</keyword>
<gene>
    <name evidence="3" type="ORF">VTL71DRAFT_10836</name>
</gene>
<evidence type="ECO:0000313" key="3">
    <source>
        <dbReference type="EMBL" id="KAL2073510.1"/>
    </source>
</evidence>
<dbReference type="EMBL" id="JAZHXI010000003">
    <property type="protein sequence ID" value="KAL2073510.1"/>
    <property type="molecule type" value="Genomic_DNA"/>
</dbReference>
<dbReference type="PANTHER" id="PTHR37539">
    <property type="entry name" value="SECRETED PROTEIN-RELATED"/>
    <property type="match status" value="1"/>
</dbReference>
<dbReference type="Pfam" id="PF09995">
    <property type="entry name" value="MPAB_Lcp_cat"/>
    <property type="match status" value="1"/>
</dbReference>
<dbReference type="Proteomes" id="UP001595075">
    <property type="component" value="Unassembled WGS sequence"/>
</dbReference>